<accession>A0A7K1SXH9</accession>
<keyword evidence="3" id="KW-1185">Reference proteome</keyword>
<dbReference type="AlphaFoldDB" id="A0A7K1SXH9"/>
<dbReference type="PANTHER" id="PTHR46564">
    <property type="entry name" value="TRANSPOSASE"/>
    <property type="match status" value="1"/>
</dbReference>
<sequence>MVFQDEASLSNTATVSYSWAEKGKQPRINQKQRKRERKTLFGCIEPETGIVITDKADKGNTASFFSFLLLVVKKYHDRKVVMVLDNVPYHHAKRLKPVLERYKHRIELAYLPPYSPDLNPIERVWWYMRKKITHNRYVQNLQDRINNFDTFMNDFRVENEIGKALAKLIVNI</sequence>
<dbReference type="InterPro" id="IPR038717">
    <property type="entry name" value="Tc1-like_DDE_dom"/>
</dbReference>
<dbReference type="Gene3D" id="3.30.420.10">
    <property type="entry name" value="Ribonuclease H-like superfamily/Ribonuclease H"/>
    <property type="match status" value="1"/>
</dbReference>
<dbReference type="GO" id="GO:0003676">
    <property type="term" value="F:nucleic acid binding"/>
    <property type="evidence" value="ECO:0007669"/>
    <property type="project" value="InterPro"/>
</dbReference>
<dbReference type="InterPro" id="IPR036397">
    <property type="entry name" value="RNaseH_sf"/>
</dbReference>
<feature type="domain" description="Tc1-like transposase DDE" evidence="1">
    <location>
        <begin position="1"/>
        <end position="142"/>
    </location>
</feature>
<name>A0A7K1SXH9_9SPHI</name>
<evidence type="ECO:0000313" key="2">
    <source>
        <dbReference type="EMBL" id="MVN22024.1"/>
    </source>
</evidence>
<dbReference type="PANTHER" id="PTHR46564:SF1">
    <property type="entry name" value="TRANSPOSASE"/>
    <property type="match status" value="1"/>
</dbReference>
<dbReference type="NCBIfam" id="NF033545">
    <property type="entry name" value="transpos_IS630"/>
    <property type="match status" value="1"/>
</dbReference>
<comment type="caution">
    <text evidence="2">The sequence shown here is derived from an EMBL/GenBank/DDBJ whole genome shotgun (WGS) entry which is preliminary data.</text>
</comment>
<dbReference type="EMBL" id="WPIK01000008">
    <property type="protein sequence ID" value="MVN22024.1"/>
    <property type="molecule type" value="Genomic_DNA"/>
</dbReference>
<dbReference type="InterPro" id="IPR047655">
    <property type="entry name" value="Transpos_IS630-like"/>
</dbReference>
<evidence type="ECO:0000313" key="3">
    <source>
        <dbReference type="Proteomes" id="UP000462014"/>
    </source>
</evidence>
<dbReference type="Pfam" id="PF13358">
    <property type="entry name" value="DDE_3"/>
    <property type="match status" value="1"/>
</dbReference>
<proteinExistence type="predicted"/>
<reference evidence="2 3" key="1">
    <citation type="submission" date="2019-12" db="EMBL/GenBank/DDBJ databases">
        <title>Mucilaginibacter sp. HMF7410 genome sequencing and assembly.</title>
        <authorList>
            <person name="Kang H."/>
            <person name="Cha I."/>
            <person name="Kim H."/>
            <person name="Joh K."/>
        </authorList>
    </citation>
    <scope>NUCLEOTIDE SEQUENCE [LARGE SCALE GENOMIC DNA]</scope>
    <source>
        <strain evidence="2 3">HMF7410</strain>
    </source>
</reference>
<organism evidence="2 3">
    <name type="scientific">Mucilaginibacter arboris</name>
    <dbReference type="NCBI Taxonomy" id="2682090"/>
    <lineage>
        <taxon>Bacteria</taxon>
        <taxon>Pseudomonadati</taxon>
        <taxon>Bacteroidota</taxon>
        <taxon>Sphingobacteriia</taxon>
        <taxon>Sphingobacteriales</taxon>
        <taxon>Sphingobacteriaceae</taxon>
        <taxon>Mucilaginibacter</taxon>
    </lineage>
</organism>
<dbReference type="Proteomes" id="UP000462014">
    <property type="component" value="Unassembled WGS sequence"/>
</dbReference>
<evidence type="ECO:0000259" key="1">
    <source>
        <dbReference type="Pfam" id="PF13358"/>
    </source>
</evidence>
<protein>
    <submittedName>
        <fullName evidence="2">IS630 family transposase</fullName>
    </submittedName>
</protein>
<dbReference type="RefSeq" id="WP_317163435.1">
    <property type="nucleotide sequence ID" value="NZ_WPIK01000008.1"/>
</dbReference>
<gene>
    <name evidence="2" type="ORF">GO621_10810</name>
</gene>